<evidence type="ECO:0000256" key="15">
    <source>
        <dbReference type="SAM" id="SignalP"/>
    </source>
</evidence>
<evidence type="ECO:0000256" key="9">
    <source>
        <dbReference type="ARBA" id="ARBA00023077"/>
    </source>
</evidence>
<dbReference type="Pfam" id="PF00593">
    <property type="entry name" value="TonB_dep_Rec_b-barrel"/>
    <property type="match status" value="1"/>
</dbReference>
<evidence type="ECO:0000313" key="19">
    <source>
        <dbReference type="Proteomes" id="UP000092544"/>
    </source>
</evidence>
<evidence type="ECO:0000256" key="1">
    <source>
        <dbReference type="ARBA" id="ARBA00004571"/>
    </source>
</evidence>
<name>A0A1A8TRT9_9GAMM</name>
<dbReference type="OrthoDB" id="9764669at2"/>
<evidence type="ECO:0000256" key="5">
    <source>
        <dbReference type="ARBA" id="ARBA00022692"/>
    </source>
</evidence>
<evidence type="ECO:0000256" key="8">
    <source>
        <dbReference type="ARBA" id="ARBA00023065"/>
    </source>
</evidence>
<dbReference type="PANTHER" id="PTHR32552">
    <property type="entry name" value="FERRICHROME IRON RECEPTOR-RELATED"/>
    <property type="match status" value="1"/>
</dbReference>
<keyword evidence="2 12" id="KW-0813">Transport</keyword>
<dbReference type="PANTHER" id="PTHR32552:SF89">
    <property type="entry name" value="CATECHOLATE SIDEROPHORE RECEPTOR FIU"/>
    <property type="match status" value="1"/>
</dbReference>
<evidence type="ECO:0000256" key="10">
    <source>
        <dbReference type="ARBA" id="ARBA00023136"/>
    </source>
</evidence>
<dbReference type="STRING" id="1792290.MSP8886_04054"/>
<evidence type="ECO:0000256" key="14">
    <source>
        <dbReference type="RuleBase" id="RU003357"/>
    </source>
</evidence>
<evidence type="ECO:0000256" key="7">
    <source>
        <dbReference type="ARBA" id="ARBA00023004"/>
    </source>
</evidence>
<organism evidence="18 19">
    <name type="scientific">Marinomonas spartinae</name>
    <dbReference type="NCBI Taxonomy" id="1792290"/>
    <lineage>
        <taxon>Bacteria</taxon>
        <taxon>Pseudomonadati</taxon>
        <taxon>Pseudomonadota</taxon>
        <taxon>Gammaproteobacteria</taxon>
        <taxon>Oceanospirillales</taxon>
        <taxon>Oceanospirillaceae</taxon>
        <taxon>Marinomonas</taxon>
    </lineage>
</organism>
<dbReference type="InterPro" id="IPR012910">
    <property type="entry name" value="Plug_dom"/>
</dbReference>
<keyword evidence="9 14" id="KW-0798">TonB box</keyword>
<dbReference type="Pfam" id="PF07715">
    <property type="entry name" value="Plug"/>
    <property type="match status" value="1"/>
</dbReference>
<keyword evidence="10 12" id="KW-0472">Membrane</keyword>
<evidence type="ECO:0000256" key="4">
    <source>
        <dbReference type="ARBA" id="ARBA00022496"/>
    </source>
</evidence>
<feature type="signal peptide" evidence="15">
    <location>
        <begin position="1"/>
        <end position="25"/>
    </location>
</feature>
<reference evidence="18 19" key="1">
    <citation type="submission" date="2016-06" db="EMBL/GenBank/DDBJ databases">
        <authorList>
            <person name="Kjaerup R.B."/>
            <person name="Dalgaard T.S."/>
            <person name="Juul-Madsen H.R."/>
        </authorList>
    </citation>
    <scope>NUCLEOTIDE SEQUENCE [LARGE SCALE GENOMIC DNA]</scope>
    <source>
        <strain evidence="18 19">CECT 8886</strain>
    </source>
</reference>
<dbReference type="Proteomes" id="UP000092544">
    <property type="component" value="Unassembled WGS sequence"/>
</dbReference>
<keyword evidence="6 15" id="KW-0732">Signal</keyword>
<dbReference type="InterPro" id="IPR010917">
    <property type="entry name" value="TonB_rcpt_CS"/>
</dbReference>
<gene>
    <name evidence="18" type="primary">fecA</name>
    <name evidence="18" type="ORF">MSP8886_04054</name>
</gene>
<keyword evidence="3 12" id="KW-1134">Transmembrane beta strand</keyword>
<dbReference type="InterPro" id="IPR037066">
    <property type="entry name" value="Plug_dom_sf"/>
</dbReference>
<dbReference type="Gene3D" id="2.170.130.10">
    <property type="entry name" value="TonB-dependent receptor, plug domain"/>
    <property type="match status" value="1"/>
</dbReference>
<evidence type="ECO:0000259" key="17">
    <source>
        <dbReference type="Pfam" id="PF07715"/>
    </source>
</evidence>
<evidence type="ECO:0000313" key="18">
    <source>
        <dbReference type="EMBL" id="SBS37288.1"/>
    </source>
</evidence>
<keyword evidence="4" id="KW-0410">Iron transport</keyword>
<evidence type="ECO:0000256" key="3">
    <source>
        <dbReference type="ARBA" id="ARBA00022452"/>
    </source>
</evidence>
<dbReference type="PROSITE" id="PS01156">
    <property type="entry name" value="TONB_DEPENDENT_REC_2"/>
    <property type="match status" value="1"/>
</dbReference>
<dbReference type="GO" id="GO:0015344">
    <property type="term" value="F:siderophore uptake transmembrane transporter activity"/>
    <property type="evidence" value="ECO:0007669"/>
    <property type="project" value="TreeGrafter"/>
</dbReference>
<sequence>MNNGRFFLGLMGVGLIGSVSSYVFASDSVDVGTVSVEGQAKDSGQMVQEDAAKARSTVTKEALNKQASTENGIDKLKYTPGMSVISNDDTGLSGFQFTMRGMDASQIGVTMDGIPINDSGNYKVYPNLLGDPENLEEVFVTQGTSDSDAPHIGSSGGNIGLVSVRPTKDSGAFVKQIFGSHNLKKTFVRFNTGNIGGFENYLSLSHATSEKWKGPGDIKADKIELNSLWRGDDGNSVNAIIKWHRQEGIEYGTPTLSQYHANHKVDLPDRIETKTKNGSRYISGSYYKQAQNPFENITSSVTGRFHISDSLLFTVSPYFYVANGGGASAFIQNLNSGSNKGGIYDLSNLKTSNQYKEDGVLTSGSYYRPSWTETWRPGITTKFDWASSMVNNIEVGYWYERARQRQSKPYIPLNSDGSPSDIWANFDNPNQVKDANGRTVQGRQYITITPAQKIFLNDTWNATDNLTLFGGVNYTHVKREGNNKGSLFDQPKKVSATYSHVLPNASVKYQVNNNNSVFYNVSENMRTPQNYALYNAGDSISTKPELSWNNELGWRYQSDAINYSATLYHLAFTNRQLSTKNSDNQYVMKNIGKVVNSGIELELSGLLPQNFNYYASYTYTKSEQKNDISSNGVTLPTKGNQVAGVPKHILNLMLGYDNGVYYGSLAEHIVGKQYGDMTNEQSIPGYGILDLSLGYRIPYVSTTIKKPTVRLSVNNLLNKDYLSGVDSNSFSSKKHTSNGNTYKAKSPQYLVGEERFFEVSLEASF</sequence>
<comment type="subcellular location">
    <subcellularLocation>
        <location evidence="1 12">Cell outer membrane</location>
        <topology evidence="1 12">Multi-pass membrane protein</topology>
    </subcellularLocation>
</comment>
<keyword evidence="19" id="KW-1185">Reference proteome</keyword>
<dbReference type="Gene3D" id="2.40.170.20">
    <property type="entry name" value="TonB-dependent receptor, beta-barrel domain"/>
    <property type="match status" value="1"/>
</dbReference>
<protein>
    <submittedName>
        <fullName evidence="18">Fe(3+) dicitrate transport protein FecA</fullName>
    </submittedName>
</protein>
<dbReference type="InterPro" id="IPR039426">
    <property type="entry name" value="TonB-dep_rcpt-like"/>
</dbReference>
<keyword evidence="8" id="KW-0406">Ion transport</keyword>
<proteinExistence type="inferred from homology"/>
<dbReference type="InterPro" id="IPR000531">
    <property type="entry name" value="Beta-barrel_TonB"/>
</dbReference>
<evidence type="ECO:0000256" key="13">
    <source>
        <dbReference type="PROSITE-ProRule" id="PRU10144"/>
    </source>
</evidence>
<feature type="short sequence motif" description="TonB C-terminal box" evidence="13">
    <location>
        <begin position="748"/>
        <end position="765"/>
    </location>
</feature>
<dbReference type="GO" id="GO:0009279">
    <property type="term" value="C:cell outer membrane"/>
    <property type="evidence" value="ECO:0007669"/>
    <property type="project" value="UniProtKB-SubCell"/>
</dbReference>
<keyword evidence="7" id="KW-0408">Iron</keyword>
<evidence type="ECO:0000256" key="11">
    <source>
        <dbReference type="ARBA" id="ARBA00023237"/>
    </source>
</evidence>
<feature type="chain" id="PRO_5008379241" evidence="15">
    <location>
        <begin position="26"/>
        <end position="765"/>
    </location>
</feature>
<dbReference type="AlphaFoldDB" id="A0A1A8TRT9"/>
<accession>A0A1A8TRT9</accession>
<dbReference type="RefSeq" id="WP_067020262.1">
    <property type="nucleotide sequence ID" value="NZ_FLOB01000017.1"/>
</dbReference>
<evidence type="ECO:0000256" key="6">
    <source>
        <dbReference type="ARBA" id="ARBA00022729"/>
    </source>
</evidence>
<evidence type="ECO:0000256" key="2">
    <source>
        <dbReference type="ARBA" id="ARBA00022448"/>
    </source>
</evidence>
<dbReference type="PROSITE" id="PS52016">
    <property type="entry name" value="TONB_DEPENDENT_REC_3"/>
    <property type="match status" value="1"/>
</dbReference>
<dbReference type="SUPFAM" id="SSF56935">
    <property type="entry name" value="Porins"/>
    <property type="match status" value="1"/>
</dbReference>
<keyword evidence="5 12" id="KW-0812">Transmembrane</keyword>
<feature type="domain" description="TonB-dependent receptor plug" evidence="17">
    <location>
        <begin position="48"/>
        <end position="147"/>
    </location>
</feature>
<comment type="similarity">
    <text evidence="12 14">Belongs to the TonB-dependent receptor family.</text>
</comment>
<feature type="domain" description="TonB-dependent receptor-like beta-barrel" evidence="16">
    <location>
        <begin position="251"/>
        <end position="716"/>
    </location>
</feature>
<evidence type="ECO:0000259" key="16">
    <source>
        <dbReference type="Pfam" id="PF00593"/>
    </source>
</evidence>
<dbReference type="InterPro" id="IPR036942">
    <property type="entry name" value="Beta-barrel_TonB_sf"/>
</dbReference>
<keyword evidence="11 12" id="KW-0998">Cell outer membrane</keyword>
<dbReference type="EMBL" id="FLOB01000017">
    <property type="protein sequence ID" value="SBS37288.1"/>
    <property type="molecule type" value="Genomic_DNA"/>
</dbReference>
<evidence type="ECO:0000256" key="12">
    <source>
        <dbReference type="PROSITE-ProRule" id="PRU01360"/>
    </source>
</evidence>